<dbReference type="Gene3D" id="2.40.160.60">
    <property type="entry name" value="Outer membrane protein transport protein (OMPP1/FadL/TodX)"/>
    <property type="match status" value="1"/>
</dbReference>
<comment type="similarity">
    <text evidence="2">Belongs to the OmpP1/FadL family.</text>
</comment>
<dbReference type="PANTHER" id="PTHR35093:SF8">
    <property type="entry name" value="OUTER MEMBRANE PROTEIN NMB0088-RELATED"/>
    <property type="match status" value="1"/>
</dbReference>
<dbReference type="Proteomes" id="UP000032046">
    <property type="component" value="Unassembled WGS sequence"/>
</dbReference>
<evidence type="ECO:0000313" key="10">
    <source>
        <dbReference type="Proteomes" id="UP000032046"/>
    </source>
</evidence>
<organism evidence="9 10">
    <name type="scientific">Prevotella pectinovora</name>
    <dbReference type="NCBI Taxonomy" id="1602169"/>
    <lineage>
        <taxon>Bacteria</taxon>
        <taxon>Pseudomonadati</taxon>
        <taxon>Bacteroidota</taxon>
        <taxon>Bacteroidia</taxon>
        <taxon>Bacteroidales</taxon>
        <taxon>Prevotellaceae</taxon>
        <taxon>Prevotella</taxon>
    </lineage>
</organism>
<feature type="chain" id="PRO_5002212561" evidence="8">
    <location>
        <begin position="21"/>
        <end position="532"/>
    </location>
</feature>
<dbReference type="EMBL" id="JXQK01000065">
    <property type="protein sequence ID" value="KIP61621.1"/>
    <property type="molecule type" value="Genomic_DNA"/>
</dbReference>
<dbReference type="GO" id="GO:0015483">
    <property type="term" value="F:long-chain fatty acid transporting porin activity"/>
    <property type="evidence" value="ECO:0007669"/>
    <property type="project" value="TreeGrafter"/>
</dbReference>
<evidence type="ECO:0000256" key="7">
    <source>
        <dbReference type="ARBA" id="ARBA00023237"/>
    </source>
</evidence>
<evidence type="ECO:0000256" key="4">
    <source>
        <dbReference type="ARBA" id="ARBA00022692"/>
    </source>
</evidence>
<evidence type="ECO:0000256" key="3">
    <source>
        <dbReference type="ARBA" id="ARBA00022452"/>
    </source>
</evidence>
<accession>A0A0D0ISS1</accession>
<feature type="signal peptide" evidence="8">
    <location>
        <begin position="1"/>
        <end position="20"/>
    </location>
</feature>
<protein>
    <submittedName>
        <fullName evidence="9">Contig65, whole genome shotgun sequence</fullName>
    </submittedName>
</protein>
<keyword evidence="5 8" id="KW-0732">Signal</keyword>
<name>A0A0D0ISS1_9BACT</name>
<dbReference type="SUPFAM" id="SSF56935">
    <property type="entry name" value="Porins"/>
    <property type="match status" value="1"/>
</dbReference>
<evidence type="ECO:0000313" key="9">
    <source>
        <dbReference type="EMBL" id="KIP61621.1"/>
    </source>
</evidence>
<sequence>MKKIALFSAAALFAYSSAMAQETYENAKIADQDLNGTARYIGMGGALDALGADISTISSNPAGIGLFRHSSANVSFGIVSQQDCKTFANGKKTNLSFDQIGFVYSRRTGRSSFMNFAFNYHKSKNFDFILSATGKLDGLSSQNKQTFLKSQDQYFDLSDKGGAYVGNDNSFNQVDYLYANTLLPVAFDDKNKGYIDGYLGASDFDFNRTHSGYIGTYDFNLSGNINDRVYLGITFGIHDVHYKSYGEYTEALLDSSDKSIGKTSLSDNRKVTGTGFDVKAGIIFRPVESSPFRIGLSIATPIWYDLTTTNYTTIDNRSLADNFGYYDTGNIEESYDFKLYTPWKFGLSLGTTFDNYLAIGAGYEYSDYSTLDSRINDGGDYDWYYDTYYSNSSSDGEMNDHTESTLKGVSTLKLGMEFKADDNLAIRLGYNYVSPKYESVGYKDGTINSPGSYYASTTDYTNWESINRVTCGIGYTLNKFSLDLAYQYSVQNGKFHAFTDYISEVKDMSNLCDAVKVSNKRHQLLLTLGYHF</sequence>
<comment type="caution">
    <text evidence="9">The sequence shown here is derived from an EMBL/GenBank/DDBJ whole genome shotgun (WGS) entry which is preliminary data.</text>
</comment>
<dbReference type="RefSeq" id="WP_042519674.1">
    <property type="nucleotide sequence ID" value="NZ_JXQK01000065.1"/>
</dbReference>
<keyword evidence="6" id="KW-0472">Membrane</keyword>
<keyword evidence="4" id="KW-0812">Transmembrane</keyword>
<dbReference type="GO" id="GO:0009279">
    <property type="term" value="C:cell outer membrane"/>
    <property type="evidence" value="ECO:0007669"/>
    <property type="project" value="UniProtKB-SubCell"/>
</dbReference>
<evidence type="ECO:0000256" key="2">
    <source>
        <dbReference type="ARBA" id="ARBA00008163"/>
    </source>
</evidence>
<evidence type="ECO:0000256" key="5">
    <source>
        <dbReference type="ARBA" id="ARBA00022729"/>
    </source>
</evidence>
<evidence type="ECO:0000256" key="6">
    <source>
        <dbReference type="ARBA" id="ARBA00023136"/>
    </source>
</evidence>
<gene>
    <name evidence="9" type="ORF">ST44_09230</name>
</gene>
<dbReference type="PANTHER" id="PTHR35093">
    <property type="entry name" value="OUTER MEMBRANE PROTEIN NMB0088-RELATED"/>
    <property type="match status" value="1"/>
</dbReference>
<proteinExistence type="inferred from homology"/>
<keyword evidence="7" id="KW-0998">Cell outer membrane</keyword>
<dbReference type="InterPro" id="IPR005017">
    <property type="entry name" value="OMPP1/FadL/TodX"/>
</dbReference>
<keyword evidence="3" id="KW-1134">Transmembrane beta strand</keyword>
<dbReference type="AlphaFoldDB" id="A0A0D0ISS1"/>
<dbReference type="STRING" id="1602171.ST44_09230"/>
<evidence type="ECO:0000256" key="1">
    <source>
        <dbReference type="ARBA" id="ARBA00004571"/>
    </source>
</evidence>
<reference evidence="9 10" key="1">
    <citation type="submission" date="2015-01" db="EMBL/GenBank/DDBJ databases">
        <title>Comparative genomics of non-oral Prevotella species.</title>
        <authorList>
            <person name="Accetto T."/>
            <person name="Nograsek B."/>
            <person name="Avgustin G."/>
        </authorList>
    </citation>
    <scope>NUCLEOTIDE SEQUENCE [LARGE SCALE GENOMIC DNA]</scope>
    <source>
        <strain evidence="9 10">P5-119</strain>
    </source>
</reference>
<keyword evidence="10" id="KW-1185">Reference proteome</keyword>
<comment type="subcellular location">
    <subcellularLocation>
        <location evidence="1">Cell outer membrane</location>
        <topology evidence="1">Multi-pass membrane protein</topology>
    </subcellularLocation>
</comment>
<evidence type="ECO:0000256" key="8">
    <source>
        <dbReference type="SAM" id="SignalP"/>
    </source>
</evidence>